<accession>A0A3N6NUA6</accession>
<evidence type="ECO:0000313" key="5">
    <source>
        <dbReference type="Proteomes" id="UP000269154"/>
    </source>
</evidence>
<evidence type="ECO:0000256" key="2">
    <source>
        <dbReference type="ARBA" id="ARBA00022679"/>
    </source>
</evidence>
<evidence type="ECO:0000259" key="3">
    <source>
        <dbReference type="Pfam" id="PF13649"/>
    </source>
</evidence>
<gene>
    <name evidence="4" type="ORF">D5R40_10875</name>
</gene>
<proteinExistence type="predicted"/>
<dbReference type="AlphaFoldDB" id="A0A3N6NUA6"/>
<keyword evidence="1 4" id="KW-0489">Methyltransferase</keyword>
<dbReference type="GO" id="GO:0032259">
    <property type="term" value="P:methylation"/>
    <property type="evidence" value="ECO:0007669"/>
    <property type="project" value="UniProtKB-KW"/>
</dbReference>
<dbReference type="InterPro" id="IPR029063">
    <property type="entry name" value="SAM-dependent_MTases_sf"/>
</dbReference>
<evidence type="ECO:0000256" key="1">
    <source>
        <dbReference type="ARBA" id="ARBA00022603"/>
    </source>
</evidence>
<evidence type="ECO:0000313" key="4">
    <source>
        <dbReference type="EMBL" id="RQH45430.1"/>
    </source>
</evidence>
<dbReference type="CDD" id="cd02440">
    <property type="entry name" value="AdoMet_MTases"/>
    <property type="match status" value="1"/>
</dbReference>
<keyword evidence="5" id="KW-1185">Reference proteome</keyword>
<reference evidence="4 5" key="1">
    <citation type="journal article" date="2018" name="ACS Chem. Biol.">
        <title>Ketoreductase domain dysfunction expands chemodiversity: malyngamide biosynthesis in the cyanobacterium Okeania hirsuta.</title>
        <authorList>
            <person name="Moss N.A."/>
            <person name="Leao T."/>
            <person name="Rankin M."/>
            <person name="McCullough T.M."/>
            <person name="Qu P."/>
            <person name="Korobeynikov A."/>
            <person name="Smith J.L."/>
            <person name="Gerwick L."/>
            <person name="Gerwick W.H."/>
        </authorList>
    </citation>
    <scope>NUCLEOTIDE SEQUENCE [LARGE SCALE GENOMIC DNA]</scope>
    <source>
        <strain evidence="4 5">PAB10Feb10-1</strain>
    </source>
</reference>
<dbReference type="PANTHER" id="PTHR44942">
    <property type="entry name" value="METHYLTRANSF_11 DOMAIN-CONTAINING PROTEIN"/>
    <property type="match status" value="1"/>
</dbReference>
<dbReference type="InterPro" id="IPR051052">
    <property type="entry name" value="Diverse_substrate_MTase"/>
</dbReference>
<dbReference type="InterPro" id="IPR041698">
    <property type="entry name" value="Methyltransf_25"/>
</dbReference>
<dbReference type="GO" id="GO:0008168">
    <property type="term" value="F:methyltransferase activity"/>
    <property type="evidence" value="ECO:0007669"/>
    <property type="project" value="UniProtKB-KW"/>
</dbReference>
<feature type="domain" description="Methyltransferase" evidence="3">
    <location>
        <begin position="57"/>
        <end position="147"/>
    </location>
</feature>
<organism evidence="4 5">
    <name type="scientific">Okeania hirsuta</name>
    <dbReference type="NCBI Taxonomy" id="1458930"/>
    <lineage>
        <taxon>Bacteria</taxon>
        <taxon>Bacillati</taxon>
        <taxon>Cyanobacteriota</taxon>
        <taxon>Cyanophyceae</taxon>
        <taxon>Oscillatoriophycideae</taxon>
        <taxon>Oscillatoriales</taxon>
        <taxon>Microcoleaceae</taxon>
        <taxon>Okeania</taxon>
    </lineage>
</organism>
<comment type="caution">
    <text evidence="4">The sequence shown here is derived from an EMBL/GenBank/DDBJ whole genome shotgun (WGS) entry which is preliminary data.</text>
</comment>
<dbReference type="SUPFAM" id="SSF53335">
    <property type="entry name" value="S-adenosyl-L-methionine-dependent methyltransferases"/>
    <property type="match status" value="1"/>
</dbReference>
<dbReference type="PANTHER" id="PTHR44942:SF4">
    <property type="entry name" value="METHYLTRANSFERASE TYPE 11 DOMAIN-CONTAINING PROTEIN"/>
    <property type="match status" value="1"/>
</dbReference>
<dbReference type="Proteomes" id="UP000269154">
    <property type="component" value="Unassembled WGS sequence"/>
</dbReference>
<dbReference type="Gene3D" id="3.40.50.150">
    <property type="entry name" value="Vaccinia Virus protein VP39"/>
    <property type="match status" value="1"/>
</dbReference>
<name>A0A3N6NUA6_9CYAN</name>
<protein>
    <submittedName>
        <fullName evidence="4">Class I SAM-dependent methyltransferase</fullName>
    </submittedName>
</protein>
<dbReference type="Pfam" id="PF13649">
    <property type="entry name" value="Methyltransf_25"/>
    <property type="match status" value="1"/>
</dbReference>
<dbReference type="OrthoDB" id="9797252at2"/>
<keyword evidence="2 4" id="KW-0808">Transferase</keyword>
<sequence length="275" mass="31365">MSDSSPKNNWYQDFNLEQKSNWYDQIADAYDRTRPRYPQILVNRVVEIAQLSSHAKILEIGCATGTATTSFADLGFSMVCVEPNSESYKIALRNCDRYQRVKIINTTFEEWELEKNQFDVVLAATSFHWVSSEFRYAKTAEALKTNGFLVLLWNTPPQPSQDIYQELLDSVYQTYASDLKGYEAIAIHQQNISSIGNAVIDSGKFQNLVSEELICEVTYDIDDYLALLSTLSPYIAMDAKQRNTLFENLSTILKKYHGNIINLSYLSALQIAQKV</sequence>
<dbReference type="RefSeq" id="WP_124144260.1">
    <property type="nucleotide sequence ID" value="NZ_CAWOKI010000392.1"/>
</dbReference>
<dbReference type="EMBL" id="RCBY01000047">
    <property type="protein sequence ID" value="RQH45430.1"/>
    <property type="molecule type" value="Genomic_DNA"/>
</dbReference>